<dbReference type="RefSeq" id="WP_220587460.1">
    <property type="nucleotide sequence ID" value="NZ_RKLQ01000001.1"/>
</dbReference>
<dbReference type="EMBL" id="RKLQ01000001">
    <property type="protein sequence ID" value="MBX0303246.1"/>
    <property type="molecule type" value="Genomic_DNA"/>
</dbReference>
<organism evidence="2 3">
    <name type="scientific">Haloarcula salinisoli</name>
    <dbReference type="NCBI Taxonomy" id="2487746"/>
    <lineage>
        <taxon>Archaea</taxon>
        <taxon>Methanobacteriati</taxon>
        <taxon>Methanobacteriota</taxon>
        <taxon>Stenosarchaea group</taxon>
        <taxon>Halobacteria</taxon>
        <taxon>Halobacteriales</taxon>
        <taxon>Haloarculaceae</taxon>
        <taxon>Haloarcula</taxon>
    </lineage>
</organism>
<feature type="region of interest" description="Disordered" evidence="1">
    <location>
        <begin position="20"/>
        <end position="41"/>
    </location>
</feature>
<gene>
    <name evidence="2" type="ORF">EGD98_06115</name>
</gene>
<dbReference type="PROSITE" id="PS51257">
    <property type="entry name" value="PROKAR_LIPOPROTEIN"/>
    <property type="match status" value="1"/>
</dbReference>
<evidence type="ECO:0000256" key="1">
    <source>
        <dbReference type="SAM" id="MobiDB-lite"/>
    </source>
</evidence>
<comment type="caution">
    <text evidence="2">The sequence shown here is derived from an EMBL/GenBank/DDBJ whole genome shotgun (WGS) entry which is preliminary data.</text>
</comment>
<name>A0A8J7YK15_9EURY</name>
<sequence length="193" mass="21097">MAYRRRRFLVAIAAAAAGSAGCTSGEQSQGTADGPPTPQRNRLQVNVTYDEPGVEYIDANDTVRYTAGHRREGTQRTAVSSVVDFETWAYPRAAEVGAERVEASLKQRLSRELGPGVSVGYQQVDGGRETWEIIVFLTTTEDRNGSVVITPTVGAEQVAAETPRRVAVRLTVDSHEFRAEYPVRIEAVTQVRS</sequence>
<feature type="compositionally biased region" description="Polar residues" evidence="1">
    <location>
        <begin position="22"/>
        <end position="31"/>
    </location>
</feature>
<proteinExistence type="predicted"/>
<dbReference type="AlphaFoldDB" id="A0A8J7YK15"/>
<evidence type="ECO:0000313" key="2">
    <source>
        <dbReference type="EMBL" id="MBX0303246.1"/>
    </source>
</evidence>
<protein>
    <submittedName>
        <fullName evidence="2">Uncharacterized protein</fullName>
    </submittedName>
</protein>
<evidence type="ECO:0000313" key="3">
    <source>
        <dbReference type="Proteomes" id="UP000783863"/>
    </source>
</evidence>
<reference evidence="2" key="1">
    <citation type="submission" date="2021-06" db="EMBL/GenBank/DDBJ databases">
        <title>Halomicroarcula sp. F24A a new haloarchaeum isolated from saline soil.</title>
        <authorList>
            <person name="Duran-Viseras A."/>
            <person name="Sanchez-Porro C."/>
            <person name="Ventosa A."/>
        </authorList>
    </citation>
    <scope>NUCLEOTIDE SEQUENCE</scope>
    <source>
        <strain evidence="2">F24A</strain>
    </source>
</reference>
<accession>A0A8J7YK15</accession>
<dbReference type="Proteomes" id="UP000783863">
    <property type="component" value="Unassembled WGS sequence"/>
</dbReference>
<keyword evidence="3" id="KW-1185">Reference proteome</keyword>